<feature type="non-terminal residue" evidence="1">
    <location>
        <position position="1"/>
    </location>
</feature>
<keyword evidence="2" id="KW-1185">Reference proteome</keyword>
<comment type="caution">
    <text evidence="1">The sequence shown here is derived from an EMBL/GenBank/DDBJ whole genome shotgun (WGS) entry which is preliminary data.</text>
</comment>
<proteinExistence type="predicted"/>
<dbReference type="EMBL" id="JAWDJW010009546">
    <property type="protein sequence ID" value="KAK3059287.1"/>
    <property type="molecule type" value="Genomic_DNA"/>
</dbReference>
<accession>A0ACC3CYT1</accession>
<name>A0ACC3CYT1_9PEZI</name>
<reference evidence="1" key="1">
    <citation type="submission" date="2024-09" db="EMBL/GenBank/DDBJ databases">
        <title>Black Yeasts Isolated from many extreme environments.</title>
        <authorList>
            <person name="Coleine C."/>
            <person name="Stajich J.E."/>
            <person name="Selbmann L."/>
        </authorList>
    </citation>
    <scope>NUCLEOTIDE SEQUENCE</scope>
    <source>
        <strain evidence="1">CCFEE 5737</strain>
    </source>
</reference>
<gene>
    <name evidence="1" type="ORF">LTS18_011211</name>
</gene>
<organism evidence="1 2">
    <name type="scientific">Coniosporium uncinatum</name>
    <dbReference type="NCBI Taxonomy" id="93489"/>
    <lineage>
        <taxon>Eukaryota</taxon>
        <taxon>Fungi</taxon>
        <taxon>Dikarya</taxon>
        <taxon>Ascomycota</taxon>
        <taxon>Pezizomycotina</taxon>
        <taxon>Dothideomycetes</taxon>
        <taxon>Dothideomycetes incertae sedis</taxon>
        <taxon>Coniosporium</taxon>
    </lineage>
</organism>
<evidence type="ECO:0000313" key="2">
    <source>
        <dbReference type="Proteomes" id="UP001186974"/>
    </source>
</evidence>
<sequence>WINIVEVDLPQLEDLDLFWMQAGKIHSSGAQPKEEVFATVIQLVPRLLKRILADGIGQGITTIIIGVSRLLPKH</sequence>
<protein>
    <submittedName>
        <fullName evidence="1">Uncharacterized protein</fullName>
    </submittedName>
</protein>
<dbReference type="Proteomes" id="UP001186974">
    <property type="component" value="Unassembled WGS sequence"/>
</dbReference>
<evidence type="ECO:0000313" key="1">
    <source>
        <dbReference type="EMBL" id="KAK3059287.1"/>
    </source>
</evidence>